<comment type="caution">
    <text evidence="1">The sequence shown here is derived from an EMBL/GenBank/DDBJ whole genome shotgun (WGS) entry which is preliminary data.</text>
</comment>
<proteinExistence type="predicted"/>
<evidence type="ECO:0000313" key="2">
    <source>
        <dbReference type="Proteomes" id="UP000265520"/>
    </source>
</evidence>
<reference evidence="1 2" key="1">
    <citation type="journal article" date="2018" name="Front. Plant Sci.">
        <title>Red Clover (Trifolium pratense) and Zigzag Clover (T. medium) - A Picture of Genomic Similarities and Differences.</title>
        <authorList>
            <person name="Dluhosova J."/>
            <person name="Istvanek J."/>
            <person name="Nedelnik J."/>
            <person name="Repkova J."/>
        </authorList>
    </citation>
    <scope>NUCLEOTIDE SEQUENCE [LARGE SCALE GENOMIC DNA]</scope>
    <source>
        <strain evidence="2">cv. 10/8</strain>
        <tissue evidence="1">Leaf</tissue>
    </source>
</reference>
<keyword evidence="2" id="KW-1185">Reference proteome</keyword>
<dbReference type="EMBL" id="LXQA011302428">
    <property type="protein sequence ID" value="MCI92478.1"/>
    <property type="molecule type" value="Genomic_DNA"/>
</dbReference>
<feature type="non-terminal residue" evidence="1">
    <location>
        <position position="18"/>
    </location>
</feature>
<accession>A0A392VVP2</accession>
<dbReference type="AlphaFoldDB" id="A0A392VVP2"/>
<evidence type="ECO:0000313" key="1">
    <source>
        <dbReference type="EMBL" id="MCI92478.1"/>
    </source>
</evidence>
<name>A0A392VVP2_9FABA</name>
<sequence length="18" mass="2072">MTPEIRQTPEVLFARNVA</sequence>
<protein>
    <submittedName>
        <fullName evidence="1">Uncharacterized protein</fullName>
    </submittedName>
</protein>
<organism evidence="1 2">
    <name type="scientific">Trifolium medium</name>
    <dbReference type="NCBI Taxonomy" id="97028"/>
    <lineage>
        <taxon>Eukaryota</taxon>
        <taxon>Viridiplantae</taxon>
        <taxon>Streptophyta</taxon>
        <taxon>Embryophyta</taxon>
        <taxon>Tracheophyta</taxon>
        <taxon>Spermatophyta</taxon>
        <taxon>Magnoliopsida</taxon>
        <taxon>eudicotyledons</taxon>
        <taxon>Gunneridae</taxon>
        <taxon>Pentapetalae</taxon>
        <taxon>rosids</taxon>
        <taxon>fabids</taxon>
        <taxon>Fabales</taxon>
        <taxon>Fabaceae</taxon>
        <taxon>Papilionoideae</taxon>
        <taxon>50 kb inversion clade</taxon>
        <taxon>NPAAA clade</taxon>
        <taxon>Hologalegina</taxon>
        <taxon>IRL clade</taxon>
        <taxon>Trifolieae</taxon>
        <taxon>Trifolium</taxon>
    </lineage>
</organism>
<dbReference type="Proteomes" id="UP000265520">
    <property type="component" value="Unassembled WGS sequence"/>
</dbReference>